<sequence>MQINHPGRQSPLGAGSRGFFEKNIAPSAIPLNLGPGLLARFSSSFVFGTPRHMTQADIDLVIKQFVECSRLAYEAGLQGVEIHAAHGYLLAQFLSADSNHRTDRYGGSVENRARLIIEIICAVRNAVPASFCVGVKLNSVDHQSRKALAACVIQLKMIVGTGIDFVEISGGTYEDPQMMQAAVQPQGEKSSHTLAREAFFLEFASVIRNEVPNISLLLTGGFRTRKGIAGAIKDDACDMAGIARPAALQPSLPNSVILNGKVPDEEARFIGNPFSPSWLVKISGQRAGAEFKWYSEQIQERGRQRQV</sequence>
<dbReference type="Gene3D" id="3.20.20.70">
    <property type="entry name" value="Aldolase class I"/>
    <property type="match status" value="1"/>
</dbReference>
<gene>
    <name evidence="6" type="ORF">UA08_06122</name>
</gene>
<accession>A0A225AC45</accession>
<dbReference type="GeneID" id="31005878"/>
<proteinExistence type="inferred from homology"/>
<dbReference type="OrthoDB" id="1663137at2759"/>
<reference evidence="6 7" key="1">
    <citation type="submission" date="2015-06" db="EMBL/GenBank/DDBJ databases">
        <title>Talaromyces atroroseus IBT 11181 draft genome.</title>
        <authorList>
            <person name="Rasmussen K.B."/>
            <person name="Rasmussen S."/>
            <person name="Petersen B."/>
            <person name="Sicheritz-Ponten T."/>
            <person name="Mortensen U.H."/>
            <person name="Thrane U."/>
        </authorList>
    </citation>
    <scope>NUCLEOTIDE SEQUENCE [LARGE SCALE GENOMIC DNA]</scope>
    <source>
        <strain evidence="6 7">IBT 11181</strain>
    </source>
</reference>
<evidence type="ECO:0000256" key="2">
    <source>
        <dbReference type="ARBA" id="ARBA00022630"/>
    </source>
</evidence>
<dbReference type="InterPro" id="IPR001155">
    <property type="entry name" value="OxRdtase_FMN_N"/>
</dbReference>
<evidence type="ECO:0000313" key="7">
    <source>
        <dbReference type="Proteomes" id="UP000214365"/>
    </source>
</evidence>
<comment type="similarity">
    <text evidence="1">Belongs to the NADH:flavin oxidoreductase/NADH oxidase family.</text>
</comment>
<dbReference type="GO" id="GO:0010181">
    <property type="term" value="F:FMN binding"/>
    <property type="evidence" value="ECO:0007669"/>
    <property type="project" value="InterPro"/>
</dbReference>
<dbReference type="RefSeq" id="XP_020118753.1">
    <property type="nucleotide sequence ID" value="XM_020268410.1"/>
</dbReference>
<protein>
    <recommendedName>
        <fullName evidence="5">NADH:flavin oxidoreductase/NADH oxidase N-terminal domain-containing protein</fullName>
    </recommendedName>
</protein>
<dbReference type="InterPro" id="IPR013785">
    <property type="entry name" value="Aldolase_TIM"/>
</dbReference>
<evidence type="ECO:0000256" key="4">
    <source>
        <dbReference type="ARBA" id="ARBA00023002"/>
    </source>
</evidence>
<evidence type="ECO:0000256" key="3">
    <source>
        <dbReference type="ARBA" id="ARBA00022643"/>
    </source>
</evidence>
<dbReference type="InterPro" id="IPR051799">
    <property type="entry name" value="NADH_flavin_oxidoreductase"/>
</dbReference>
<keyword evidence="7" id="KW-1185">Reference proteome</keyword>
<evidence type="ECO:0000259" key="5">
    <source>
        <dbReference type="Pfam" id="PF00724"/>
    </source>
</evidence>
<dbReference type="AlphaFoldDB" id="A0A225AC45"/>
<evidence type="ECO:0000313" key="6">
    <source>
        <dbReference type="EMBL" id="OKL58632.1"/>
    </source>
</evidence>
<dbReference type="SUPFAM" id="SSF51395">
    <property type="entry name" value="FMN-linked oxidoreductases"/>
    <property type="match status" value="1"/>
</dbReference>
<dbReference type="PANTHER" id="PTHR43656">
    <property type="entry name" value="BINDING OXIDOREDUCTASE, PUTATIVE (AFU_ORTHOLOGUE AFUA_2G08260)-RELATED"/>
    <property type="match status" value="1"/>
</dbReference>
<dbReference type="Proteomes" id="UP000214365">
    <property type="component" value="Unassembled WGS sequence"/>
</dbReference>
<dbReference type="Pfam" id="PF00724">
    <property type="entry name" value="Oxidored_FMN"/>
    <property type="match status" value="1"/>
</dbReference>
<organism evidence="6 7">
    <name type="scientific">Talaromyces atroroseus</name>
    <dbReference type="NCBI Taxonomy" id="1441469"/>
    <lineage>
        <taxon>Eukaryota</taxon>
        <taxon>Fungi</taxon>
        <taxon>Dikarya</taxon>
        <taxon>Ascomycota</taxon>
        <taxon>Pezizomycotina</taxon>
        <taxon>Eurotiomycetes</taxon>
        <taxon>Eurotiomycetidae</taxon>
        <taxon>Eurotiales</taxon>
        <taxon>Trichocomaceae</taxon>
        <taxon>Talaromyces</taxon>
        <taxon>Talaromyces sect. Trachyspermi</taxon>
    </lineage>
</organism>
<dbReference type="EMBL" id="LFMY01000009">
    <property type="protein sequence ID" value="OKL58632.1"/>
    <property type="molecule type" value="Genomic_DNA"/>
</dbReference>
<comment type="caution">
    <text evidence="6">The sequence shown here is derived from an EMBL/GenBank/DDBJ whole genome shotgun (WGS) entry which is preliminary data.</text>
</comment>
<keyword evidence="4" id="KW-0560">Oxidoreductase</keyword>
<dbReference type="PANTHER" id="PTHR43656:SF2">
    <property type="entry name" value="BINDING OXIDOREDUCTASE, PUTATIVE (AFU_ORTHOLOGUE AFUA_2G08260)-RELATED"/>
    <property type="match status" value="1"/>
</dbReference>
<evidence type="ECO:0000256" key="1">
    <source>
        <dbReference type="ARBA" id="ARBA00005979"/>
    </source>
</evidence>
<name>A0A225AC45_TALAT</name>
<dbReference type="GO" id="GO:0016491">
    <property type="term" value="F:oxidoreductase activity"/>
    <property type="evidence" value="ECO:0007669"/>
    <property type="project" value="UniProtKB-KW"/>
</dbReference>
<keyword evidence="3" id="KW-0288">FMN</keyword>
<dbReference type="STRING" id="1441469.A0A225AC45"/>
<feature type="domain" description="NADH:flavin oxidoreductase/NADH oxidase N-terminal" evidence="5">
    <location>
        <begin position="41"/>
        <end position="255"/>
    </location>
</feature>
<keyword evidence="2" id="KW-0285">Flavoprotein</keyword>